<dbReference type="GO" id="GO:0005929">
    <property type="term" value="C:cilium"/>
    <property type="evidence" value="ECO:0007669"/>
    <property type="project" value="GOC"/>
</dbReference>
<evidence type="ECO:0000256" key="1">
    <source>
        <dbReference type="ARBA" id="ARBA00004323"/>
    </source>
</evidence>
<evidence type="ECO:0000313" key="14">
    <source>
        <dbReference type="Proteomes" id="UP000050525"/>
    </source>
</evidence>
<feature type="coiled-coil region" evidence="11">
    <location>
        <begin position="772"/>
        <end position="799"/>
    </location>
</feature>
<keyword evidence="7" id="KW-1133">Transmembrane helix</keyword>
<dbReference type="Proteomes" id="UP000050525">
    <property type="component" value="Unassembled WGS sequence"/>
</dbReference>
<protein>
    <submittedName>
        <fullName evidence="13">Centrosomal protein of</fullName>
    </submittedName>
</protein>
<evidence type="ECO:0000256" key="11">
    <source>
        <dbReference type="SAM" id="Coils"/>
    </source>
</evidence>
<accession>A0A151NC72</accession>
<gene>
    <name evidence="13" type="primary">CEP131</name>
    <name evidence="13" type="ORF">Y1Q_0001727</name>
</gene>
<feature type="coiled-coil region" evidence="11">
    <location>
        <begin position="373"/>
        <end position="400"/>
    </location>
</feature>
<organism evidence="13 14">
    <name type="scientific">Alligator mississippiensis</name>
    <name type="common">American alligator</name>
    <dbReference type="NCBI Taxonomy" id="8496"/>
    <lineage>
        <taxon>Eukaryota</taxon>
        <taxon>Metazoa</taxon>
        <taxon>Chordata</taxon>
        <taxon>Craniata</taxon>
        <taxon>Vertebrata</taxon>
        <taxon>Euteleostomi</taxon>
        <taxon>Archelosauria</taxon>
        <taxon>Archosauria</taxon>
        <taxon>Crocodylia</taxon>
        <taxon>Alligatoridae</taxon>
        <taxon>Alligatorinae</taxon>
        <taxon>Alligator</taxon>
    </lineage>
</organism>
<evidence type="ECO:0000256" key="6">
    <source>
        <dbReference type="ARBA" id="ARBA00022968"/>
    </source>
</evidence>
<keyword evidence="5" id="KW-0812">Transmembrane</keyword>
<feature type="compositionally biased region" description="Basic and acidic residues" evidence="12">
    <location>
        <begin position="51"/>
        <end position="60"/>
    </location>
</feature>
<comment type="subcellular location">
    <subcellularLocation>
        <location evidence="1">Golgi apparatus membrane</location>
        <topology evidence="1">Single-pass type II membrane protein</topology>
    </subcellularLocation>
</comment>
<evidence type="ECO:0000256" key="10">
    <source>
        <dbReference type="ARBA" id="ARBA00023180"/>
    </source>
</evidence>
<dbReference type="Pfam" id="PF00777">
    <property type="entry name" value="Glyco_transf_29"/>
    <property type="match status" value="1"/>
</dbReference>
<dbReference type="GO" id="GO:0035735">
    <property type="term" value="P:intraciliary transport involved in cilium assembly"/>
    <property type="evidence" value="ECO:0007669"/>
    <property type="project" value="InterPro"/>
</dbReference>
<keyword evidence="10" id="KW-0325">Glycoprotein</keyword>
<keyword evidence="8" id="KW-0333">Golgi apparatus</keyword>
<keyword evidence="3" id="KW-0328">Glycosyltransferase</keyword>
<dbReference type="STRING" id="8496.A0A151NC72"/>
<sequence length="1240" mass="142579">MEERQQQAREEGNVLDLQRRKDEERRRIREEKARLARQAAIQELQQKRAQKASEAKRLAEEELAALNESRRAGRRKPGKPAMPKNGSPASRAFKANNADANFHAVPAAAPEETPPAEPGSGPRQEPVAEDRQQDVSFREVASEDLETVVATASCAPSKVTLHDLLDTLKLLEEEPELLPQPKACKKDIHAWIDGEADSTSLTADNLEKLGKLSHSAAGPGDGALLSEAKLQSIISFLDEMEKSEQERPRSAASATPREGLLSEEELAHLEQASAVATEVTSSIVRLRLEVEEKKRAISLLQTALAQQRELTVRHVKQTEKELSHQLQLQREQYEAAIQRHLAFIDQLIDDKKVLSEKCEMVVTELKQVDQKYAKKIAQIQEQHELEIKKLKELMSATEKLRREKWIDEKTKRIKEITVKGLEPEIQKLISKHKQEIKKLKALHEAELLQSDEQAAQRYVRQAQELRQLLEREKEEQGQREREMARQRYEKHLEQEEQALQQQRRRLHAEVAEEKERLGQQAARQRAELEELRRQLEESSAMGTKALREEYERVQEEQERRHQAEVKALKERLEIEKQAWEANYVKKEEAWLLSRERELKEEVRKERDREIELVIQRLEADMSSAKEECERAAENRIKRVRDKYEAELQELERSERKLQERCNELKERLAELEGENIRLQGLAKHKEQEADEIRKVKDRLTQERSSLSDVIRQEFADRLVGTEEENKRLKVEMSEMRARQRLELDRIAREKNAELEEVHRRVKTAVVKKEEAVSSLRKQYEAAVKRADHLEALLEQQRRQLLAAKPAGDGAGPQAGALSGGRQEAALLWATWGRAAMRWLRAVVSPRSWPHACSSWRPRACLCSLPVLGLLACTALLVLVVCWGSSLHLFHRHRPDALEPKASTRTVSPPRPTLESFLGDQYGQDGTYQSSGCPSSIRKRIHSTEFSSIFLETIPVLQWSRHAEEAEYQRLQRYHGAFGWQEVSWPVLRDALSLLNTSANTHLLEAWGPGDPSCIRCAVVGTGGILNSSGMGAAINRHDYVFRMNGAITAGFERDVGDRTSFYGFSTNTMMNALHAYAANGFQQLPRTPETRYLFLPDHDRDYLLLRAAMTRSPVDQGQDKGARPQQYFGEDLRAEKFKMLHPDFIRYLRNRFLLSKTVRSQHWKLYRPSTGAVMLLTAMHTCDEVSAYGFLTPNYAAFSEHYYDQVHKSISFYLNHDMQLELQLWQRLQRSGLLTLYTRG</sequence>
<keyword evidence="9" id="KW-0472">Membrane</keyword>
<dbReference type="InterPro" id="IPR030465">
    <property type="entry name" value="CEP131"/>
</dbReference>
<feature type="compositionally biased region" description="Basic and acidic residues" evidence="12">
    <location>
        <begin position="507"/>
        <end position="517"/>
    </location>
</feature>
<name>A0A151NC72_ALLMI</name>
<dbReference type="GO" id="GO:0034451">
    <property type="term" value="C:centriolar satellite"/>
    <property type="evidence" value="ECO:0007669"/>
    <property type="project" value="TreeGrafter"/>
</dbReference>
<evidence type="ECO:0000256" key="3">
    <source>
        <dbReference type="ARBA" id="ARBA00022676"/>
    </source>
</evidence>
<evidence type="ECO:0000256" key="9">
    <source>
        <dbReference type="ARBA" id="ARBA00023136"/>
    </source>
</evidence>
<keyword evidence="6" id="KW-0735">Signal-anchor</keyword>
<evidence type="ECO:0000256" key="12">
    <source>
        <dbReference type="SAM" id="MobiDB-lite"/>
    </source>
</evidence>
<feature type="coiled-coil region" evidence="11">
    <location>
        <begin position="283"/>
        <end position="339"/>
    </location>
</feature>
<keyword evidence="11" id="KW-0175">Coiled coil</keyword>
<evidence type="ECO:0000313" key="13">
    <source>
        <dbReference type="EMBL" id="KYO34412.1"/>
    </source>
</evidence>
<dbReference type="EMBL" id="AKHW03003496">
    <property type="protein sequence ID" value="KYO34412.1"/>
    <property type="molecule type" value="Genomic_DNA"/>
</dbReference>
<reference evidence="13 14" key="1">
    <citation type="journal article" date="2012" name="Genome Biol.">
        <title>Sequencing three crocodilian genomes to illuminate the evolution of archosaurs and amniotes.</title>
        <authorList>
            <person name="St John J.A."/>
            <person name="Braun E.L."/>
            <person name="Isberg S.R."/>
            <person name="Miles L.G."/>
            <person name="Chong A.Y."/>
            <person name="Gongora J."/>
            <person name="Dalzell P."/>
            <person name="Moran C."/>
            <person name="Bed'hom B."/>
            <person name="Abzhanov A."/>
            <person name="Burgess S.C."/>
            <person name="Cooksey A.M."/>
            <person name="Castoe T.A."/>
            <person name="Crawford N.G."/>
            <person name="Densmore L.D."/>
            <person name="Drew J.C."/>
            <person name="Edwards S.V."/>
            <person name="Faircloth B.C."/>
            <person name="Fujita M.K."/>
            <person name="Greenwold M.J."/>
            <person name="Hoffmann F.G."/>
            <person name="Howard J.M."/>
            <person name="Iguchi T."/>
            <person name="Janes D.E."/>
            <person name="Khan S.Y."/>
            <person name="Kohno S."/>
            <person name="de Koning A.J."/>
            <person name="Lance S.L."/>
            <person name="McCarthy F.M."/>
            <person name="McCormack J.E."/>
            <person name="Merchant M.E."/>
            <person name="Peterson D.G."/>
            <person name="Pollock D.D."/>
            <person name="Pourmand N."/>
            <person name="Raney B.J."/>
            <person name="Roessler K.A."/>
            <person name="Sanford J.R."/>
            <person name="Sawyer R.H."/>
            <person name="Schmidt C.J."/>
            <person name="Triplett E.W."/>
            <person name="Tuberville T.D."/>
            <person name="Venegas-Anaya M."/>
            <person name="Howard J.T."/>
            <person name="Jarvis E.D."/>
            <person name="Guillette L.J.Jr."/>
            <person name="Glenn T.C."/>
            <person name="Green R.E."/>
            <person name="Ray D.A."/>
        </authorList>
    </citation>
    <scope>NUCLEOTIDE SEQUENCE [LARGE SCALE GENOMIC DNA]</scope>
    <source>
        <strain evidence="13">KSC_2009_1</strain>
    </source>
</reference>
<dbReference type="Gene3D" id="3.90.1480.20">
    <property type="entry name" value="Glycosyl transferase family 29"/>
    <property type="match status" value="1"/>
</dbReference>
<dbReference type="GO" id="GO:0008373">
    <property type="term" value="F:sialyltransferase activity"/>
    <property type="evidence" value="ECO:0007669"/>
    <property type="project" value="InterPro"/>
</dbReference>
<evidence type="ECO:0000256" key="4">
    <source>
        <dbReference type="ARBA" id="ARBA00022679"/>
    </source>
</evidence>
<evidence type="ECO:0000256" key="8">
    <source>
        <dbReference type="ARBA" id="ARBA00023034"/>
    </source>
</evidence>
<dbReference type="InterPro" id="IPR038578">
    <property type="entry name" value="GT29-like_sf"/>
</dbReference>
<dbReference type="PANTHER" id="PTHR31540:SF1">
    <property type="entry name" value="CENTROSOMAL PROTEIN OF 131 KDA"/>
    <property type="match status" value="1"/>
</dbReference>
<dbReference type="InterPro" id="IPR001675">
    <property type="entry name" value="Glyco_trans_29"/>
</dbReference>
<keyword evidence="4" id="KW-0808">Transferase</keyword>
<evidence type="ECO:0000256" key="5">
    <source>
        <dbReference type="ARBA" id="ARBA00022692"/>
    </source>
</evidence>
<feature type="region of interest" description="Disordered" evidence="12">
    <location>
        <begin position="1"/>
        <end position="26"/>
    </location>
</feature>
<feature type="compositionally biased region" description="Basic and acidic residues" evidence="12">
    <location>
        <begin position="126"/>
        <end position="140"/>
    </location>
</feature>
<dbReference type="eggNOG" id="ENOG502QT0Q">
    <property type="taxonomic scope" value="Eukaryota"/>
</dbReference>
<keyword evidence="14" id="KW-1185">Reference proteome</keyword>
<evidence type="ECO:0000256" key="2">
    <source>
        <dbReference type="ARBA" id="ARBA00006003"/>
    </source>
</evidence>
<comment type="similarity">
    <text evidence="2">Belongs to the glycosyltransferase 29 family.</text>
</comment>
<comment type="caution">
    <text evidence="13">The sequence shown here is derived from an EMBL/GenBank/DDBJ whole genome shotgun (WGS) entry which is preliminary data.</text>
</comment>
<dbReference type="PANTHER" id="PTHR31540">
    <property type="entry name" value="CENTROSOMAL PROTEIN OF 131 KDA"/>
    <property type="match status" value="1"/>
</dbReference>
<dbReference type="GO" id="GO:0000139">
    <property type="term" value="C:Golgi membrane"/>
    <property type="evidence" value="ECO:0007669"/>
    <property type="project" value="UniProtKB-SubCell"/>
</dbReference>
<feature type="region of interest" description="Disordered" evidence="12">
    <location>
        <begin position="43"/>
        <end position="140"/>
    </location>
</feature>
<evidence type="ECO:0000256" key="7">
    <source>
        <dbReference type="ARBA" id="ARBA00022989"/>
    </source>
</evidence>
<dbReference type="GO" id="GO:0010824">
    <property type="term" value="P:regulation of centrosome duplication"/>
    <property type="evidence" value="ECO:0007669"/>
    <property type="project" value="TreeGrafter"/>
</dbReference>
<proteinExistence type="inferred from homology"/>
<feature type="region of interest" description="Disordered" evidence="12">
    <location>
        <begin position="490"/>
        <end position="518"/>
    </location>
</feature>
<dbReference type="AlphaFoldDB" id="A0A151NC72"/>